<dbReference type="InParanoid" id="A8PXV6"/>
<sequence>MHSRGRQWNAYETFLLQNASQITSLESSLRSITYFLPGRFKDAELAGEAIYALVHLLSLYHDSVLFRIVYSHGTRDAKVANVLAGANIPKLSLHARYTSYWCTVSKRYGYAARALMLIEATQLLAEMVARRKLNKQRAWDVVIAIEVVKAFLRFTLVRTTQDRPVISPPLPQREFDPAQLERNPAALPMTWRGERTGCIRRSLASMAGRDAYEQLLSFTLTEQDVSAPPLLVRAFQNNMARFAESVWILRPCIYVILLRIYGARDPRPFTTSFVVELLARTLRTNALVPRGKSASNLPPPPTTSISLWLSVLGIENSFLDWLASSLSVQPRHPSLKPVSAVEGEEWTARKRSLWWYLLRGPVWYRWTRPKIAHFVTRTEHRRIIGFFGSIAKEYLPLIDEYYYYAAV</sequence>
<comment type="caution">
    <text evidence="3">The sequence shown here is derived from an EMBL/GenBank/DDBJ whole genome shotgun (WGS) entry which is preliminary data.</text>
</comment>
<protein>
    <recommendedName>
        <fullName evidence="2">Peroxisomal membrane protein PEX16</fullName>
    </recommendedName>
</protein>
<dbReference type="Proteomes" id="UP000008837">
    <property type="component" value="Unassembled WGS sequence"/>
</dbReference>
<keyword evidence="4" id="KW-1185">Reference proteome</keyword>
<dbReference type="GO" id="GO:0007031">
    <property type="term" value="P:peroxisome organization"/>
    <property type="evidence" value="ECO:0007669"/>
    <property type="project" value="UniProtKB-KW"/>
</dbReference>
<reference evidence="3 4" key="1">
    <citation type="journal article" date="2007" name="Proc. Natl. Acad. Sci. U.S.A.">
        <title>Dandruff-associated Malassezia genomes reveal convergent and divergent virulence traits shared with plant and human fungal pathogens.</title>
        <authorList>
            <person name="Xu J."/>
            <person name="Saunders C.W."/>
            <person name="Hu P."/>
            <person name="Grant R.A."/>
            <person name="Boekhout T."/>
            <person name="Kuramae E.E."/>
            <person name="Kronstad J.W."/>
            <person name="Deangelis Y.M."/>
            <person name="Reeder N.L."/>
            <person name="Johnstone K.R."/>
            <person name="Leland M."/>
            <person name="Fieno A.M."/>
            <person name="Begley W.M."/>
            <person name="Sun Y."/>
            <person name="Lacey M.P."/>
            <person name="Chaudhary T."/>
            <person name="Keough T."/>
            <person name="Chu L."/>
            <person name="Sears R."/>
            <person name="Yuan B."/>
            <person name="Dawson T.L.Jr."/>
        </authorList>
    </citation>
    <scope>NUCLEOTIDE SEQUENCE [LARGE SCALE GENOMIC DNA]</scope>
    <source>
        <strain evidence="4">ATCC MYA-4612 / CBS 7966</strain>
    </source>
</reference>
<evidence type="ECO:0000313" key="3">
    <source>
        <dbReference type="EMBL" id="EDP44137.1"/>
    </source>
</evidence>
<evidence type="ECO:0000256" key="1">
    <source>
        <dbReference type="ARBA" id="ARBA00009505"/>
    </source>
</evidence>
<dbReference type="GO" id="GO:0005778">
    <property type="term" value="C:peroxisomal membrane"/>
    <property type="evidence" value="ECO:0007669"/>
    <property type="project" value="UniProtKB-SubCell"/>
</dbReference>
<name>A8PXV6_MALGO</name>
<comment type="subcellular location">
    <subcellularLocation>
        <location evidence="2">Peroxisome membrane</location>
    </subcellularLocation>
</comment>
<evidence type="ECO:0000313" key="4">
    <source>
        <dbReference type="Proteomes" id="UP000008837"/>
    </source>
</evidence>
<evidence type="ECO:0000256" key="2">
    <source>
        <dbReference type="RuleBase" id="RU365003"/>
    </source>
</evidence>
<dbReference type="GeneID" id="5855658"/>
<dbReference type="PANTHER" id="PTHR13299:SF0">
    <property type="entry name" value="PEROXISOMAL MEMBRANE PROTEIN PEX16"/>
    <property type="match status" value="1"/>
</dbReference>
<accession>A8PXV6</accession>
<comment type="similarity">
    <text evidence="1 2">Belongs to the peroxin-16 family.</text>
</comment>
<dbReference type="Pfam" id="PF08610">
    <property type="entry name" value="Pex16"/>
    <property type="match status" value="1"/>
</dbReference>
<dbReference type="EMBL" id="AAYY01000004">
    <property type="protein sequence ID" value="EDP44137.1"/>
    <property type="molecule type" value="Genomic_DNA"/>
</dbReference>
<keyword evidence="2" id="KW-0576">Peroxisome</keyword>
<organism evidence="3 4">
    <name type="scientific">Malassezia globosa (strain ATCC MYA-4612 / CBS 7966)</name>
    <name type="common">Dandruff-associated fungus</name>
    <dbReference type="NCBI Taxonomy" id="425265"/>
    <lineage>
        <taxon>Eukaryota</taxon>
        <taxon>Fungi</taxon>
        <taxon>Dikarya</taxon>
        <taxon>Basidiomycota</taxon>
        <taxon>Ustilaginomycotina</taxon>
        <taxon>Malasseziomycetes</taxon>
        <taxon>Malasseziales</taxon>
        <taxon>Malasseziaceae</taxon>
        <taxon>Malassezia</taxon>
    </lineage>
</organism>
<dbReference type="STRING" id="425265.A8PXV6"/>
<gene>
    <name evidence="3" type="ORF">MGL_1534</name>
</gene>
<proteinExistence type="inferred from homology"/>
<keyword evidence="2" id="KW-0962">Peroxisome biogenesis</keyword>
<dbReference type="KEGG" id="mgl:MGL_1534"/>
<dbReference type="OrthoDB" id="2021143at2759"/>
<dbReference type="OMA" id="PTWQSTY"/>
<dbReference type="PANTHER" id="PTHR13299">
    <property type="entry name" value="PEROXISOMAL MEMBRANE PROTEIN PEX16"/>
    <property type="match status" value="1"/>
</dbReference>
<dbReference type="VEuPathDB" id="FungiDB:MGL_1534"/>
<dbReference type="AlphaFoldDB" id="A8PXV6"/>
<dbReference type="InterPro" id="IPR013919">
    <property type="entry name" value="Pex16"/>
</dbReference>
<dbReference type="RefSeq" id="XP_001731351.1">
    <property type="nucleotide sequence ID" value="XM_001731299.1"/>
</dbReference>